<gene>
    <name evidence="1" type="ORF">NE237_018350</name>
</gene>
<comment type="caution">
    <text evidence="1">The sequence shown here is derived from an EMBL/GenBank/DDBJ whole genome shotgun (WGS) entry which is preliminary data.</text>
</comment>
<proteinExistence type="predicted"/>
<evidence type="ECO:0000313" key="1">
    <source>
        <dbReference type="EMBL" id="KAJ4966501.1"/>
    </source>
</evidence>
<sequence length="190" mass="20766">MSEVIGPTKASTSVSSSLILLRLPSGIPTQISIVKLDSTNYLDWAHSVKLSQWSMRKLRTRLTRKETAKDIWDSVSKAFDRLGDSAKLLAWKLHHLLGGLLLLLALTEIGMVEEEAKGHPEGMTEIDSRCDHCGKSGQTRVVLGASWSYPGMHGEPTSMHGGRKGGARAHTVMLETEDIGCPSIYTTARL</sequence>
<evidence type="ECO:0000313" key="2">
    <source>
        <dbReference type="Proteomes" id="UP001141806"/>
    </source>
</evidence>
<organism evidence="1 2">
    <name type="scientific">Protea cynaroides</name>
    <dbReference type="NCBI Taxonomy" id="273540"/>
    <lineage>
        <taxon>Eukaryota</taxon>
        <taxon>Viridiplantae</taxon>
        <taxon>Streptophyta</taxon>
        <taxon>Embryophyta</taxon>
        <taxon>Tracheophyta</taxon>
        <taxon>Spermatophyta</taxon>
        <taxon>Magnoliopsida</taxon>
        <taxon>Proteales</taxon>
        <taxon>Proteaceae</taxon>
        <taxon>Protea</taxon>
    </lineage>
</organism>
<accession>A0A9Q0K9W5</accession>
<dbReference type="EMBL" id="JAMYWD010000007">
    <property type="protein sequence ID" value="KAJ4966501.1"/>
    <property type="molecule type" value="Genomic_DNA"/>
</dbReference>
<name>A0A9Q0K9W5_9MAGN</name>
<dbReference type="Proteomes" id="UP001141806">
    <property type="component" value="Unassembled WGS sequence"/>
</dbReference>
<reference evidence="1" key="1">
    <citation type="journal article" date="2023" name="Plant J.">
        <title>The genome of the king protea, Protea cynaroides.</title>
        <authorList>
            <person name="Chang J."/>
            <person name="Duong T.A."/>
            <person name="Schoeman C."/>
            <person name="Ma X."/>
            <person name="Roodt D."/>
            <person name="Barker N."/>
            <person name="Li Z."/>
            <person name="Van de Peer Y."/>
            <person name="Mizrachi E."/>
        </authorList>
    </citation>
    <scope>NUCLEOTIDE SEQUENCE</scope>
    <source>
        <tissue evidence="1">Young leaves</tissue>
    </source>
</reference>
<protein>
    <submittedName>
        <fullName evidence="1">Uncharacterized protein</fullName>
    </submittedName>
</protein>
<keyword evidence="2" id="KW-1185">Reference proteome</keyword>
<dbReference type="AlphaFoldDB" id="A0A9Q0K9W5"/>